<dbReference type="InterPro" id="IPR020472">
    <property type="entry name" value="WD40_PAC1"/>
</dbReference>
<accession>A0A6V7PXK7</accession>
<gene>
    <name evidence="4" type="ORF">CB5_LOCUS18691</name>
</gene>
<dbReference type="InterPro" id="IPR001680">
    <property type="entry name" value="WD40_rpt"/>
</dbReference>
<evidence type="ECO:0000256" key="3">
    <source>
        <dbReference type="PROSITE-ProRule" id="PRU00221"/>
    </source>
</evidence>
<sequence>MALYQSRLIQEEEEDDDDDVFFDSHDEISFLQDDKSAAENSISWVSSNSLYHLWIRNPDSIRERRDRFVELMGFDLIRSSRAASFDADDEAISRTSTSVPEIRPLMSSCSGEQPSTLVDGGLDERFEYSIKNLDDGTVFVVDELGNDGNFRSLREIGSNRMVTLSEFERSFGSSPFIQQLMRREDGSSSDSDKIVVRRRRRIGWLRRLGTGACLVVREADVDNSSFSSSNQSSSDRVERIRVHSCRKRCKELSAVYKGQNLKAHEGAILTMKFSPDGQYLASGGEDGVVRVWQVMERERNEEFDVPEDDLSCMYFTMNANSELAPIHSDKEKKSKRRSMRTTKSTCVVIPQKIFQISEGPLHEFYGHNEDVLDLSWSKDKDMAALLYSNCSFGTLHSLLHNAVTCVQFNPADDHYFISGSIDGIVRVWEIPESHVVDWTDSKEIVTAVCYRPDGKGVVVGTITGNCRFYDASDNHLQLDAQVPLQGRKKCPLKRITGFQYCPSDHKKLMVTSADSHICILDGVELVSRYKGQRNAARQIAASFTPDGRHIISASEDSNIYFWNFESQAVLTSSHVTKTSSCERFFCSNASMAIPWNGSQTSNVLRNLSIIRENASNCREEDSTMSHGFFSDLLPKGSATWPEEKLPFSSISKSTLRNSQYKYLKASFQSTSLAWGQVIVAAGWDGRIRSFQNYGLPVHL</sequence>
<dbReference type="SUPFAM" id="SSF50978">
    <property type="entry name" value="WD40 repeat-like"/>
    <property type="match status" value="1"/>
</dbReference>
<dbReference type="InterPro" id="IPR015943">
    <property type="entry name" value="WD40/YVTN_repeat-like_dom_sf"/>
</dbReference>
<evidence type="ECO:0008006" key="5">
    <source>
        <dbReference type="Google" id="ProtNLM"/>
    </source>
</evidence>
<feature type="repeat" description="WD" evidence="3">
    <location>
        <begin position="542"/>
        <end position="572"/>
    </location>
</feature>
<dbReference type="EMBL" id="LR862153">
    <property type="protein sequence ID" value="CAD1835480.1"/>
    <property type="molecule type" value="Genomic_DNA"/>
</dbReference>
<dbReference type="InterPro" id="IPR040324">
    <property type="entry name" value="WDR44/Dgr2"/>
</dbReference>
<name>A0A6V7PXK7_ANACO</name>
<evidence type="ECO:0000256" key="2">
    <source>
        <dbReference type="ARBA" id="ARBA00022737"/>
    </source>
</evidence>
<dbReference type="AlphaFoldDB" id="A0A6V7PXK7"/>
<keyword evidence="1 3" id="KW-0853">WD repeat</keyword>
<dbReference type="PANTHER" id="PTHR14221:SF0">
    <property type="entry name" value="WD REPEAT-CONTAINING PROTEIN 44"/>
    <property type="match status" value="1"/>
</dbReference>
<evidence type="ECO:0000256" key="1">
    <source>
        <dbReference type="ARBA" id="ARBA00022574"/>
    </source>
</evidence>
<feature type="repeat" description="WD" evidence="3">
    <location>
        <begin position="401"/>
        <end position="430"/>
    </location>
</feature>
<evidence type="ECO:0000313" key="4">
    <source>
        <dbReference type="EMBL" id="CAD1835480.1"/>
    </source>
</evidence>
<dbReference type="InterPro" id="IPR019775">
    <property type="entry name" value="WD40_repeat_CS"/>
</dbReference>
<dbReference type="InterPro" id="IPR036322">
    <property type="entry name" value="WD40_repeat_dom_sf"/>
</dbReference>
<keyword evidence="2" id="KW-0677">Repeat</keyword>
<organism evidence="4">
    <name type="scientific">Ananas comosus var. bracteatus</name>
    <name type="common">red pineapple</name>
    <dbReference type="NCBI Taxonomy" id="296719"/>
    <lineage>
        <taxon>Eukaryota</taxon>
        <taxon>Viridiplantae</taxon>
        <taxon>Streptophyta</taxon>
        <taxon>Embryophyta</taxon>
        <taxon>Tracheophyta</taxon>
        <taxon>Spermatophyta</taxon>
        <taxon>Magnoliopsida</taxon>
        <taxon>Liliopsida</taxon>
        <taxon>Poales</taxon>
        <taxon>Bromeliaceae</taxon>
        <taxon>Bromelioideae</taxon>
        <taxon>Ananas</taxon>
    </lineage>
</organism>
<reference evidence="4" key="1">
    <citation type="submission" date="2020-07" db="EMBL/GenBank/DDBJ databases">
        <authorList>
            <person name="Lin J."/>
        </authorList>
    </citation>
    <scope>NUCLEOTIDE SEQUENCE</scope>
</reference>
<dbReference type="SUPFAM" id="SSF50969">
    <property type="entry name" value="YVTN repeat-like/Quinoprotein amine dehydrogenase"/>
    <property type="match status" value="1"/>
</dbReference>
<protein>
    <recommendedName>
        <fullName evidence="5">WD repeat-containing protein 44</fullName>
    </recommendedName>
</protein>
<dbReference type="Gene3D" id="2.130.10.10">
    <property type="entry name" value="YVTN repeat-like/Quinoprotein amine dehydrogenase"/>
    <property type="match status" value="1"/>
</dbReference>
<dbReference type="SMART" id="SM00320">
    <property type="entry name" value="WD40"/>
    <property type="match status" value="6"/>
</dbReference>
<dbReference type="PROSITE" id="PS50294">
    <property type="entry name" value="WD_REPEATS_REGION"/>
    <property type="match status" value="1"/>
</dbReference>
<dbReference type="InterPro" id="IPR011044">
    <property type="entry name" value="Quino_amine_DH_bsu"/>
</dbReference>
<dbReference type="PROSITE" id="PS50082">
    <property type="entry name" value="WD_REPEATS_2"/>
    <property type="match status" value="3"/>
</dbReference>
<dbReference type="PROSITE" id="PS00678">
    <property type="entry name" value="WD_REPEATS_1"/>
    <property type="match status" value="1"/>
</dbReference>
<dbReference type="PRINTS" id="PR00320">
    <property type="entry name" value="GPROTEINBRPT"/>
</dbReference>
<dbReference type="PANTHER" id="PTHR14221">
    <property type="entry name" value="WD REPEAT DOMAIN 44"/>
    <property type="match status" value="1"/>
</dbReference>
<dbReference type="Pfam" id="PF00400">
    <property type="entry name" value="WD40"/>
    <property type="match status" value="3"/>
</dbReference>
<feature type="repeat" description="WD" evidence="3">
    <location>
        <begin position="261"/>
        <end position="302"/>
    </location>
</feature>
<proteinExistence type="predicted"/>